<dbReference type="NCBIfam" id="TIGR01409">
    <property type="entry name" value="TAT_signal_seq"/>
    <property type="match status" value="1"/>
</dbReference>
<accession>A0ABR5YV43</accession>
<dbReference type="InterPro" id="IPR000572">
    <property type="entry name" value="OxRdtase_Mopterin-bd_dom"/>
</dbReference>
<feature type="domain" description="Oxidoreductase molybdopterin-binding" evidence="2">
    <location>
        <begin position="94"/>
        <end position="235"/>
    </location>
</feature>
<dbReference type="Gene3D" id="3.90.420.10">
    <property type="entry name" value="Oxidoreductase, molybdopterin-binding domain"/>
    <property type="match status" value="1"/>
</dbReference>
<name>A0ABR5YV43_9GAMM</name>
<keyword evidence="4" id="KW-1185">Reference proteome</keyword>
<dbReference type="SUPFAM" id="SSF56524">
    <property type="entry name" value="Oxidoreductase molybdopterin-binding domain"/>
    <property type="match status" value="1"/>
</dbReference>
<dbReference type="PROSITE" id="PS51257">
    <property type="entry name" value="PROKAR_LIPOPROTEIN"/>
    <property type="match status" value="1"/>
</dbReference>
<dbReference type="InterPro" id="IPR036374">
    <property type="entry name" value="OxRdtase_Mopterin-bd_sf"/>
</dbReference>
<evidence type="ECO:0000313" key="3">
    <source>
        <dbReference type="EMBL" id="MBA1271798.1"/>
    </source>
</evidence>
<gene>
    <name evidence="3" type="ORF">G7026_00380</name>
</gene>
<organism evidence="3 4">
    <name type="scientific">Stutzerimonas azotifigens</name>
    <dbReference type="NCBI Taxonomy" id="291995"/>
    <lineage>
        <taxon>Bacteria</taxon>
        <taxon>Pseudomonadati</taxon>
        <taxon>Pseudomonadota</taxon>
        <taxon>Gammaproteobacteria</taxon>
        <taxon>Pseudomonadales</taxon>
        <taxon>Pseudomonadaceae</taxon>
        <taxon>Stutzerimonas</taxon>
    </lineage>
</organism>
<proteinExistence type="predicted"/>
<dbReference type="PANTHER" id="PTHR43032">
    <property type="entry name" value="PROTEIN-METHIONINE-SULFOXIDE REDUCTASE"/>
    <property type="match status" value="1"/>
</dbReference>
<dbReference type="PROSITE" id="PS51318">
    <property type="entry name" value="TAT"/>
    <property type="match status" value="1"/>
</dbReference>
<dbReference type="Pfam" id="PF00174">
    <property type="entry name" value="Oxidored_molyb"/>
    <property type="match status" value="1"/>
</dbReference>
<protein>
    <submittedName>
        <fullName evidence="3">Molybdopterin-dependent oxidoreductase</fullName>
    </submittedName>
</protein>
<dbReference type="CDD" id="cd02108">
    <property type="entry name" value="bact_SO_family_Moco"/>
    <property type="match status" value="1"/>
</dbReference>
<dbReference type="RefSeq" id="WP_181068616.1">
    <property type="nucleotide sequence ID" value="NZ_JAAMRF010000001.1"/>
</dbReference>
<sequence length="258" mass="28441">MSLFLTRRDFLIRASLGAGGLALGGCDVLEQRADVNAVLRSAEALTMKTQRLLLAQRPSAREFSSADISPTFRVNGTQMPDSQAYAALLGGGFADWRLKVGGLVDRELALSLAELKQLPSRTQITRHDCVEGWSAIAQWTGVPLGLVLRMAGLKPGARYVVFYCADELEKTLDGSGRYYESIDLIDAFHPQTILAYGMNNTDLTVGHGAPLRLRVERQLGYKQAKYLMQIDVVDSFSALWGGRGGFWEDRGYEWYAGI</sequence>
<evidence type="ECO:0000313" key="4">
    <source>
        <dbReference type="Proteomes" id="UP000786387"/>
    </source>
</evidence>
<dbReference type="InterPro" id="IPR019546">
    <property type="entry name" value="TAT_signal_bac_arc"/>
</dbReference>
<dbReference type="PANTHER" id="PTHR43032:SF2">
    <property type="entry name" value="BLL0505 PROTEIN"/>
    <property type="match status" value="1"/>
</dbReference>
<evidence type="ECO:0000259" key="2">
    <source>
        <dbReference type="Pfam" id="PF00174"/>
    </source>
</evidence>
<dbReference type="Proteomes" id="UP000786387">
    <property type="component" value="Unassembled WGS sequence"/>
</dbReference>
<keyword evidence="1" id="KW-0732">Signal</keyword>
<comment type="caution">
    <text evidence="3">The sequence shown here is derived from an EMBL/GenBank/DDBJ whole genome shotgun (WGS) entry which is preliminary data.</text>
</comment>
<dbReference type="EMBL" id="JAAMRF010000001">
    <property type="protein sequence ID" value="MBA1271798.1"/>
    <property type="molecule type" value="Genomic_DNA"/>
</dbReference>
<reference evidence="3 4" key="1">
    <citation type="submission" date="2020-02" db="EMBL/GenBank/DDBJ databases">
        <title>Synteny-based analysis reveals conserved mechanism for high triclosan tolerance in Pseudomonas, as well as instances of horizontal transfer.</title>
        <authorList>
            <person name="Mcfarland A.G."/>
            <person name="Bertucci H.K."/>
            <person name="Litmann E."/>
            <person name="Shen J."/>
            <person name="Huttenhower C."/>
            <person name="Hartmann E.M."/>
        </authorList>
    </citation>
    <scope>NUCLEOTIDE SEQUENCE [LARGE SCALE GENOMIC DNA]</scope>
    <source>
        <strain evidence="3 4">115A1</strain>
    </source>
</reference>
<dbReference type="InterPro" id="IPR006311">
    <property type="entry name" value="TAT_signal"/>
</dbReference>
<evidence type="ECO:0000256" key="1">
    <source>
        <dbReference type="ARBA" id="ARBA00022729"/>
    </source>
</evidence>